<feature type="region of interest" description="Disordered" evidence="1">
    <location>
        <begin position="284"/>
        <end position="303"/>
    </location>
</feature>
<keyword evidence="3" id="KW-1185">Reference proteome</keyword>
<dbReference type="Proteomes" id="UP000646827">
    <property type="component" value="Unassembled WGS sequence"/>
</dbReference>
<organism evidence="2 3">
    <name type="scientific">Circinella minor</name>
    <dbReference type="NCBI Taxonomy" id="1195481"/>
    <lineage>
        <taxon>Eukaryota</taxon>
        <taxon>Fungi</taxon>
        <taxon>Fungi incertae sedis</taxon>
        <taxon>Mucoromycota</taxon>
        <taxon>Mucoromycotina</taxon>
        <taxon>Mucoromycetes</taxon>
        <taxon>Mucorales</taxon>
        <taxon>Lichtheimiaceae</taxon>
        <taxon>Circinella</taxon>
    </lineage>
</organism>
<gene>
    <name evidence="2" type="ORF">INT45_012546</name>
</gene>
<dbReference type="AlphaFoldDB" id="A0A8H7RHN8"/>
<evidence type="ECO:0000313" key="2">
    <source>
        <dbReference type="EMBL" id="KAG2211331.1"/>
    </source>
</evidence>
<feature type="compositionally biased region" description="Basic residues" evidence="1">
    <location>
        <begin position="152"/>
        <end position="168"/>
    </location>
</feature>
<proteinExistence type="predicted"/>
<protein>
    <submittedName>
        <fullName evidence="2">Uncharacterized protein</fullName>
    </submittedName>
</protein>
<dbReference type="OrthoDB" id="10014648at2759"/>
<dbReference type="EMBL" id="JAEPRB010000843">
    <property type="protein sequence ID" value="KAG2211331.1"/>
    <property type="molecule type" value="Genomic_DNA"/>
</dbReference>
<accession>A0A8H7RHN8</accession>
<reference evidence="2 3" key="1">
    <citation type="submission" date="2020-12" db="EMBL/GenBank/DDBJ databases">
        <title>Metabolic potential, ecology and presence of endohyphal bacteria is reflected in genomic diversity of Mucoromycotina.</title>
        <authorList>
            <person name="Muszewska A."/>
            <person name="Okrasinska A."/>
            <person name="Steczkiewicz K."/>
            <person name="Drgas O."/>
            <person name="Orlowska M."/>
            <person name="Perlinska-Lenart U."/>
            <person name="Aleksandrzak-Piekarczyk T."/>
            <person name="Szatraj K."/>
            <person name="Zielenkiewicz U."/>
            <person name="Pilsyk S."/>
            <person name="Malc E."/>
            <person name="Mieczkowski P."/>
            <person name="Kruszewska J.S."/>
            <person name="Biernat P."/>
            <person name="Pawlowska J."/>
        </authorList>
    </citation>
    <scope>NUCLEOTIDE SEQUENCE [LARGE SCALE GENOMIC DNA]</scope>
    <source>
        <strain evidence="2 3">CBS 142.35</strain>
    </source>
</reference>
<feature type="compositionally biased region" description="Low complexity" evidence="1">
    <location>
        <begin position="123"/>
        <end position="145"/>
    </location>
</feature>
<sequence length="354" mass="40379">MPEIENGSRYNMPNISKFQKGDDPDQWLQMYQDAAQVGSLETNEVELYRFDDLRRRHQKEAVLYEDVSIIEDRELCEIFIKAQPNKVMRNFVCNTGPTTLKQAKVAVKDYLYADSSDNENSDSESYLSSSSESSDNNTSDYSSESSESETRRSRKRREYQKKKTHVKNYIKNQKKEEKVTQEVPDPIDLLTKQINNLPLMVNEKHAQTAKTAENNQARGSHILSIKSGNCIKRKTSGGHLASGCKAPYKICKGTITPYHTYFNYPDNKRNKESANSTSYLVSITNDKDQDDDNQKLHDADDESEGLLVESNLAAFKRNREDVSQGERTKEKPKKLKTFVKEPFAINTSIGSQGL</sequence>
<name>A0A8H7RHN8_9FUNG</name>
<comment type="caution">
    <text evidence="2">The sequence shown here is derived from an EMBL/GenBank/DDBJ whole genome shotgun (WGS) entry which is preliminary data.</text>
</comment>
<feature type="region of interest" description="Disordered" evidence="1">
    <location>
        <begin position="115"/>
        <end position="181"/>
    </location>
</feature>
<evidence type="ECO:0000313" key="3">
    <source>
        <dbReference type="Proteomes" id="UP000646827"/>
    </source>
</evidence>
<evidence type="ECO:0000256" key="1">
    <source>
        <dbReference type="SAM" id="MobiDB-lite"/>
    </source>
</evidence>